<name>A0AC58TWR7_TOBAC</name>
<reference evidence="1" key="1">
    <citation type="journal article" date="2014" name="Nat. Commun.">
        <title>The tobacco genome sequence and its comparison with those of tomato and potato.</title>
        <authorList>
            <person name="Sierro N."/>
            <person name="Battey J.N."/>
            <person name="Ouadi S."/>
            <person name="Bakaher N."/>
            <person name="Bovet L."/>
            <person name="Willig A."/>
            <person name="Goepfert S."/>
            <person name="Peitsch M.C."/>
            <person name="Ivanov N.V."/>
        </authorList>
    </citation>
    <scope>NUCLEOTIDE SEQUENCE [LARGE SCALE GENOMIC DNA]</scope>
</reference>
<evidence type="ECO:0000313" key="2">
    <source>
        <dbReference type="RefSeq" id="XP_075101668.1"/>
    </source>
</evidence>
<proteinExistence type="predicted"/>
<keyword evidence="1" id="KW-1185">Reference proteome</keyword>
<reference evidence="2" key="2">
    <citation type="submission" date="2025-08" db="UniProtKB">
        <authorList>
            <consortium name="RefSeq"/>
        </authorList>
    </citation>
    <scope>IDENTIFICATION</scope>
    <source>
        <tissue evidence="2">Leaf</tissue>
    </source>
</reference>
<dbReference type="Proteomes" id="UP000790787">
    <property type="component" value="Chromosome 23"/>
</dbReference>
<protein>
    <submittedName>
        <fullName evidence="2">Uncharacterized protein LOC142177103</fullName>
    </submittedName>
</protein>
<organism evidence="1 2">
    <name type="scientific">Nicotiana tabacum</name>
    <name type="common">Common tobacco</name>
    <dbReference type="NCBI Taxonomy" id="4097"/>
    <lineage>
        <taxon>Eukaryota</taxon>
        <taxon>Viridiplantae</taxon>
        <taxon>Streptophyta</taxon>
        <taxon>Embryophyta</taxon>
        <taxon>Tracheophyta</taxon>
        <taxon>Spermatophyta</taxon>
        <taxon>Magnoliopsida</taxon>
        <taxon>eudicotyledons</taxon>
        <taxon>Gunneridae</taxon>
        <taxon>Pentapetalae</taxon>
        <taxon>asterids</taxon>
        <taxon>lamiids</taxon>
        <taxon>Solanales</taxon>
        <taxon>Solanaceae</taxon>
        <taxon>Nicotianoideae</taxon>
        <taxon>Nicotianeae</taxon>
        <taxon>Nicotiana</taxon>
    </lineage>
</organism>
<accession>A0AC58TWR7</accession>
<gene>
    <name evidence="2" type="primary">LOC142177103</name>
</gene>
<sequence>MLSDLGFPFKFIKWIMECVTTVSYSLVLNGGFTKPFQGKRGIRQGDPMSPYLFVIAMEYLQREVMQLAENEQTLNSSNSFKGLFRGIFVAYGLQVNTDKSSIYLAGEDAYEKQAILNLLGFEEGGLNVINPCTWNKADVIKQLWDVAMKKDCLWIKWVHEQFLIKQAYFMLMPQYQKVPWKSIVLHSSIHPRFKFILWLATHERLATMDRLNTIGVQVPQDCAFCKATTETLEHLFFECSVTRSVWRRVLVWLSMKRNITG</sequence>
<dbReference type="RefSeq" id="XP_075101668.1">
    <property type="nucleotide sequence ID" value="XM_075245567.1"/>
</dbReference>
<evidence type="ECO:0000313" key="1">
    <source>
        <dbReference type="Proteomes" id="UP000790787"/>
    </source>
</evidence>